<dbReference type="OrthoDB" id="1778624at2"/>
<dbReference type="NCBIfam" id="NF004051">
    <property type="entry name" value="PRK05571.1"/>
    <property type="match status" value="1"/>
</dbReference>
<dbReference type="SUPFAM" id="SSF89623">
    <property type="entry name" value="Ribose/Galactose isomerase RpiB/AlsB"/>
    <property type="match status" value="1"/>
</dbReference>
<gene>
    <name evidence="3" type="ORF">FG385_01040</name>
</gene>
<dbReference type="PANTHER" id="PTHR43732">
    <property type="entry name" value="RIBOSE 5-PHOSPHATE ISOMERASE-RELATED"/>
    <property type="match status" value="1"/>
</dbReference>
<dbReference type="InterPro" id="IPR003500">
    <property type="entry name" value="RpiB_LacA_LacB"/>
</dbReference>
<dbReference type="GO" id="GO:0016861">
    <property type="term" value="F:intramolecular oxidoreductase activity, interconverting aldoses and ketoses"/>
    <property type="evidence" value="ECO:0007669"/>
    <property type="project" value="UniProtKB-ARBA"/>
</dbReference>
<dbReference type="Gene3D" id="3.40.1400.10">
    <property type="entry name" value="Sugar-phosphate isomerase, RpiB/LacA/LacB"/>
    <property type="match status" value="1"/>
</dbReference>
<dbReference type="Proteomes" id="UP000305546">
    <property type="component" value="Unassembled WGS sequence"/>
</dbReference>
<evidence type="ECO:0000256" key="2">
    <source>
        <dbReference type="ARBA" id="ARBA00023235"/>
    </source>
</evidence>
<dbReference type="AlphaFoldDB" id="A0A5C4M8F3"/>
<evidence type="ECO:0000313" key="4">
    <source>
        <dbReference type="Proteomes" id="UP000305546"/>
    </source>
</evidence>
<evidence type="ECO:0000313" key="3">
    <source>
        <dbReference type="EMBL" id="TNC29767.1"/>
    </source>
</evidence>
<keyword evidence="4" id="KW-1185">Reference proteome</keyword>
<accession>A0A5C4M8F3</accession>
<comment type="similarity">
    <text evidence="1">Belongs to the LacAB/RpiB family.</text>
</comment>
<keyword evidence="2 3" id="KW-0413">Isomerase</keyword>
<evidence type="ECO:0000256" key="1">
    <source>
        <dbReference type="ARBA" id="ARBA00008754"/>
    </source>
</evidence>
<comment type="caution">
    <text evidence="3">The sequence shown here is derived from an EMBL/GenBank/DDBJ whole genome shotgun (WGS) entry which is preliminary data.</text>
</comment>
<reference evidence="3 4" key="1">
    <citation type="submission" date="2019-06" db="EMBL/GenBank/DDBJ databases">
        <title>Amycolatopsis alkalitolerans sp. nov., isolated from Gastrodia elata Blume.</title>
        <authorList>
            <person name="Narsing Rao M.P."/>
            <person name="Li W.J."/>
        </authorList>
    </citation>
    <scope>NUCLEOTIDE SEQUENCE [LARGE SCALE GENOMIC DNA]</scope>
    <source>
        <strain evidence="3 4">SYSUP0005</strain>
    </source>
</reference>
<protein>
    <submittedName>
        <fullName evidence="3">RpiB/LacA/LacB family sugar-phosphate isomerase</fullName>
    </submittedName>
</protein>
<dbReference type="PANTHER" id="PTHR43732:SF1">
    <property type="entry name" value="RIBOSE 5-PHOSPHATE ISOMERASE"/>
    <property type="match status" value="1"/>
</dbReference>
<organism evidence="3 4">
    <name type="scientific">Amycolatopsis alkalitolerans</name>
    <dbReference type="NCBI Taxonomy" id="2547244"/>
    <lineage>
        <taxon>Bacteria</taxon>
        <taxon>Bacillati</taxon>
        <taxon>Actinomycetota</taxon>
        <taxon>Actinomycetes</taxon>
        <taxon>Pseudonocardiales</taxon>
        <taxon>Pseudonocardiaceae</taxon>
        <taxon>Amycolatopsis</taxon>
    </lineage>
</organism>
<dbReference type="GO" id="GO:0005975">
    <property type="term" value="P:carbohydrate metabolic process"/>
    <property type="evidence" value="ECO:0007669"/>
    <property type="project" value="InterPro"/>
</dbReference>
<dbReference type="NCBIfam" id="TIGR00689">
    <property type="entry name" value="rpiB_lacA_lacB"/>
    <property type="match status" value="1"/>
</dbReference>
<dbReference type="InterPro" id="IPR051812">
    <property type="entry name" value="SPI_LacAB/RpiB"/>
</dbReference>
<dbReference type="PIRSF" id="PIRSF005384">
    <property type="entry name" value="RpiB_LacA_B"/>
    <property type="match status" value="1"/>
</dbReference>
<dbReference type="InterPro" id="IPR036569">
    <property type="entry name" value="RpiB_LacA_LacB_sf"/>
</dbReference>
<dbReference type="EMBL" id="VDFW01000001">
    <property type="protein sequence ID" value="TNC29767.1"/>
    <property type="molecule type" value="Genomic_DNA"/>
</dbReference>
<proteinExistence type="inferred from homology"/>
<name>A0A5C4M8F3_9PSEU</name>
<sequence length="172" mass="18149">MRNVMDVKFHSACETRSLMSPKPIAIGNDEAAAGLRAVLAEHLESLGFTVELFGPEHSESKVDYPDVAVEVAGKVAGGSYDRALLLCGTGIGMAIAANKVPGVRAAQAADTYSAERARKSNDAQILAIGARTVGPELAKSIVDAWLAAEYEGRSDTKVAKLKELDAHARSVR</sequence>
<dbReference type="Pfam" id="PF02502">
    <property type="entry name" value="LacAB_rpiB"/>
    <property type="match status" value="1"/>
</dbReference>